<reference evidence="2" key="1">
    <citation type="submission" date="2023-03" db="EMBL/GenBank/DDBJ databases">
        <title>Massive genome expansion in bonnet fungi (Mycena s.s.) driven by repeated elements and novel gene families across ecological guilds.</title>
        <authorList>
            <consortium name="Lawrence Berkeley National Laboratory"/>
            <person name="Harder C.B."/>
            <person name="Miyauchi S."/>
            <person name="Viragh M."/>
            <person name="Kuo A."/>
            <person name="Thoen E."/>
            <person name="Andreopoulos B."/>
            <person name="Lu D."/>
            <person name="Skrede I."/>
            <person name="Drula E."/>
            <person name="Henrissat B."/>
            <person name="Morin E."/>
            <person name="Kohler A."/>
            <person name="Barry K."/>
            <person name="LaButti K."/>
            <person name="Morin E."/>
            <person name="Salamov A."/>
            <person name="Lipzen A."/>
            <person name="Mereny Z."/>
            <person name="Hegedus B."/>
            <person name="Baldrian P."/>
            <person name="Stursova M."/>
            <person name="Weitz H."/>
            <person name="Taylor A."/>
            <person name="Grigoriev I.V."/>
            <person name="Nagy L.G."/>
            <person name="Martin F."/>
            <person name="Kauserud H."/>
        </authorList>
    </citation>
    <scope>NUCLEOTIDE SEQUENCE</scope>
    <source>
        <strain evidence="2">CBHHK002</strain>
    </source>
</reference>
<dbReference type="InterPro" id="IPR012337">
    <property type="entry name" value="RNaseH-like_sf"/>
</dbReference>
<evidence type="ECO:0000313" key="2">
    <source>
        <dbReference type="EMBL" id="KAJ7315819.1"/>
    </source>
</evidence>
<keyword evidence="3" id="KW-1185">Reference proteome</keyword>
<dbReference type="SUPFAM" id="SSF53098">
    <property type="entry name" value="Ribonuclease H-like"/>
    <property type="match status" value="1"/>
</dbReference>
<name>A0AAD7EFE5_9AGAR</name>
<sequence length="794" mass="88521">MVSLATRIGFLNDRFEACHATSSIRGDKEPWITHLLGGKGTTACIHVTDAARKEARIHKDLEDAKATGRAWKRSAPAQPISGDVAFAAGPSTSTSGPRHDRTASGADEPASKRFKQGSFQVFTGRDQPFTTAETEEIQAQVLRATVSAGLPFRMWENPEVVRLVRMFRTAGPDVLPSRKVVGGRLLNEAAEKVEGTVKAVLEMKEVGLMYSLFIKYLQTYTLELIDMTAHSKDGPALCKLFSDMIDRVETKYKCYVLYFITDADGGSKKGRVLLGKQRPWLFVPSCWAHQFQLILGDYFKVYPYGAEIAEQATGLIGWINNHGKVRAIFDNVQERLSADRVGRIIILAYLVANLTRWTTHCIAFMRLLVLQDYLQFAVLQSRGAIIAAQVGAAKYTEATRLEEEAEYYCDLIRSPEFWNGLTSVVSDIEPICYGTNINQKDSTRADQVLLTLAGLYLHYVDHPEPELSKALVARLEKRWKDCDQPLYLVALLLHPFEGVSAFGPRANFDHFKITALVVEVYRRINSYPGNTDTPEQRKEKERHISKLMFEYLSSTGNFQGWAAARDDFGESMGKNPSIVWTALSTSGGSEALAKFALTIFKVVVNQAGCERLFSHIKETESPRRSRLGLDKLQKIAKVNAAIKAEQLAEGVRFPERGKRKNHKSVAKLIAVPRYRDLLDNSDDDENTPGSHLVSSRIQWRVELRKWVSDAQAAEQDEATDEEDEPIPAIVPKVKKWTKTTLAVLFGDVVKKPVVKLAKADLAREAALMEALAEAEEDARLDDGAMEGSGDEYGP</sequence>
<comment type="caution">
    <text evidence="2">The sequence shown here is derived from an EMBL/GenBank/DDBJ whole genome shotgun (WGS) entry which is preliminary data.</text>
</comment>
<dbReference type="AlphaFoldDB" id="A0AAD7EFE5"/>
<dbReference type="EMBL" id="JARIHO010000060">
    <property type="protein sequence ID" value="KAJ7315819.1"/>
    <property type="molecule type" value="Genomic_DNA"/>
</dbReference>
<gene>
    <name evidence="2" type="ORF">DFH08DRAFT_790228</name>
</gene>
<evidence type="ECO:0000313" key="3">
    <source>
        <dbReference type="Proteomes" id="UP001218218"/>
    </source>
</evidence>
<proteinExistence type="predicted"/>
<protein>
    <submittedName>
        <fullName evidence="2">Ribonuclease H-like domain-containing protein</fullName>
    </submittedName>
</protein>
<accession>A0AAD7EFE5</accession>
<dbReference type="Proteomes" id="UP001218218">
    <property type="component" value="Unassembled WGS sequence"/>
</dbReference>
<organism evidence="2 3">
    <name type="scientific">Mycena albidolilacea</name>
    <dbReference type="NCBI Taxonomy" id="1033008"/>
    <lineage>
        <taxon>Eukaryota</taxon>
        <taxon>Fungi</taxon>
        <taxon>Dikarya</taxon>
        <taxon>Basidiomycota</taxon>
        <taxon>Agaricomycotina</taxon>
        <taxon>Agaricomycetes</taxon>
        <taxon>Agaricomycetidae</taxon>
        <taxon>Agaricales</taxon>
        <taxon>Marasmiineae</taxon>
        <taxon>Mycenaceae</taxon>
        <taxon>Mycena</taxon>
    </lineage>
</organism>
<evidence type="ECO:0000256" key="1">
    <source>
        <dbReference type="SAM" id="MobiDB-lite"/>
    </source>
</evidence>
<feature type="region of interest" description="Disordered" evidence="1">
    <location>
        <begin position="67"/>
        <end position="110"/>
    </location>
</feature>
<feature type="region of interest" description="Disordered" evidence="1">
    <location>
        <begin position="775"/>
        <end position="794"/>
    </location>
</feature>